<dbReference type="NCBIfam" id="TIGR00730">
    <property type="entry name" value="Rossman fold protein, TIGR00730 family"/>
    <property type="match status" value="1"/>
</dbReference>
<evidence type="ECO:0000256" key="1">
    <source>
        <dbReference type="ARBA" id="ARBA00000274"/>
    </source>
</evidence>
<keyword evidence="3" id="KW-0203">Cytokinin biosynthesis</keyword>
<dbReference type="GO" id="GO:0005829">
    <property type="term" value="C:cytosol"/>
    <property type="evidence" value="ECO:0007669"/>
    <property type="project" value="TreeGrafter"/>
</dbReference>
<comment type="similarity">
    <text evidence="2 3">Belongs to the LOG family.</text>
</comment>
<reference evidence="4 5" key="1">
    <citation type="submission" date="2018-06" db="EMBL/GenBank/DDBJ databases">
        <authorList>
            <consortium name="Pathogen Informatics"/>
            <person name="Doyle S."/>
        </authorList>
    </citation>
    <scope>NUCLEOTIDE SEQUENCE [LARGE SCALE GENOMIC DNA]</scope>
    <source>
        <strain evidence="4 5">NCTC11091</strain>
    </source>
</reference>
<dbReference type="InterPro" id="IPR031100">
    <property type="entry name" value="LOG_fam"/>
</dbReference>
<dbReference type="PANTHER" id="PTHR31223">
    <property type="entry name" value="LOG FAMILY PROTEIN YJL055W"/>
    <property type="match status" value="1"/>
</dbReference>
<dbReference type="GO" id="GO:0009691">
    <property type="term" value="P:cytokinin biosynthetic process"/>
    <property type="evidence" value="ECO:0007669"/>
    <property type="project" value="UniProtKB-UniRule"/>
</dbReference>
<evidence type="ECO:0000313" key="4">
    <source>
        <dbReference type="EMBL" id="STY95820.1"/>
    </source>
</evidence>
<keyword evidence="3" id="KW-0378">Hydrolase</keyword>
<accession>A0A378Q4V5</accession>
<dbReference type="GO" id="GO:0008714">
    <property type="term" value="F:AMP nucleosidase activity"/>
    <property type="evidence" value="ECO:0007669"/>
    <property type="project" value="UniProtKB-EC"/>
</dbReference>
<sequence length="239" mass="26011">MTITAVTPAHQQTEHNVAMTSNTGDARDIITYDYLPQIRAQQQREPLPVPLVAVYCGSRVGSASIYAESAYELGAALVAHGYGLVYGGAVIGCMGAVADGVIDSGGVAVGVIPEFMLGREVAHARLTRLHLTDTMHTRKAIMAEYASAFITLPGGLGTLEEIMEIATWRQLYQHDKPMLILNINGFYDRLIEHLHVTVEQGFMQPADLTRLVVCHTIDEVIAALPPIIKMDDDLDVDKI</sequence>
<dbReference type="Pfam" id="PF03641">
    <property type="entry name" value="Lysine_decarbox"/>
    <property type="match status" value="1"/>
</dbReference>
<dbReference type="EMBL" id="UGQA01000001">
    <property type="protein sequence ID" value="STY95820.1"/>
    <property type="molecule type" value="Genomic_DNA"/>
</dbReference>
<dbReference type="EC" id="3.2.2.n1" evidence="3"/>
<dbReference type="Proteomes" id="UP000255193">
    <property type="component" value="Unassembled WGS sequence"/>
</dbReference>
<name>A0A378Q4V5_9GAMM</name>
<evidence type="ECO:0000256" key="2">
    <source>
        <dbReference type="ARBA" id="ARBA00006763"/>
    </source>
</evidence>
<proteinExistence type="inferred from homology"/>
<evidence type="ECO:0000313" key="5">
    <source>
        <dbReference type="Proteomes" id="UP000255193"/>
    </source>
</evidence>
<protein>
    <recommendedName>
        <fullName evidence="3">Cytokinin riboside 5'-monophosphate phosphoribohydrolase</fullName>
        <ecNumber evidence="3">3.2.2.n1</ecNumber>
    </recommendedName>
</protein>
<comment type="catalytic activity">
    <reaction evidence="1">
        <text>AMP + H2O = D-ribose 5-phosphate + adenine</text>
        <dbReference type="Rhea" id="RHEA:20129"/>
        <dbReference type="ChEBI" id="CHEBI:15377"/>
        <dbReference type="ChEBI" id="CHEBI:16708"/>
        <dbReference type="ChEBI" id="CHEBI:78346"/>
        <dbReference type="ChEBI" id="CHEBI:456215"/>
        <dbReference type="EC" id="3.2.2.4"/>
    </reaction>
</comment>
<organism evidence="4 5">
    <name type="scientific">Faucicola atlantae</name>
    <dbReference type="NCBI Taxonomy" id="34059"/>
    <lineage>
        <taxon>Bacteria</taxon>
        <taxon>Pseudomonadati</taxon>
        <taxon>Pseudomonadota</taxon>
        <taxon>Gammaproteobacteria</taxon>
        <taxon>Moraxellales</taxon>
        <taxon>Moraxellaceae</taxon>
        <taxon>Faucicola</taxon>
    </lineage>
</organism>
<dbReference type="SUPFAM" id="SSF102405">
    <property type="entry name" value="MCP/YpsA-like"/>
    <property type="match status" value="1"/>
</dbReference>
<dbReference type="InterPro" id="IPR005269">
    <property type="entry name" value="LOG"/>
</dbReference>
<dbReference type="PANTHER" id="PTHR31223:SF70">
    <property type="entry name" value="LOG FAMILY PROTEIN YJL055W"/>
    <property type="match status" value="1"/>
</dbReference>
<dbReference type="AlphaFoldDB" id="A0A378Q4V5"/>
<gene>
    <name evidence="4" type="primary">yvdD</name>
    <name evidence="4" type="ORF">NCTC11091_01619</name>
</gene>
<dbReference type="Gene3D" id="3.40.50.450">
    <property type="match status" value="1"/>
</dbReference>
<evidence type="ECO:0000256" key="3">
    <source>
        <dbReference type="RuleBase" id="RU363015"/>
    </source>
</evidence>